<evidence type="ECO:0000256" key="4">
    <source>
        <dbReference type="ARBA" id="ARBA00023004"/>
    </source>
</evidence>
<dbReference type="Proteomes" id="UP001589647">
    <property type="component" value="Unassembled WGS sequence"/>
</dbReference>
<dbReference type="NCBIfam" id="NF041363">
    <property type="entry name" value="GntD_guanitoxin"/>
    <property type="match status" value="1"/>
</dbReference>
<proteinExistence type="inferred from homology"/>
<evidence type="ECO:0000256" key="3">
    <source>
        <dbReference type="ARBA" id="ARBA00023002"/>
    </source>
</evidence>
<sequence>MSTFELRKDEVTAITELAGELARQHPGVESAKFQEIGRVYADELPRRLRAELHDFRLAEPSGLLVISGLPVDDAALGPTPEDWKSRPTPSPTLSLDIAFYLVMSLLGEPIGWVTQQDGRIMHDVFPMRGFEREQIGWSSAETLVWHTEDAFHPLRTDYLGLFCLRNPDKVETTFAEVGSIHLDEATEALLREHRFLILPDDSHRPENRAPDRDDDPRVADLKRRSYRQVESALTDPQPMPVLFGAPDDPYLCVDPHYMQGIQGEDEEKALAALAATVDAAMTGIVLEPGDICVIDNYKAVHGRKPFRARFDGTDRWLRRLNVARDLRKSREFRLDARSRVIY</sequence>
<evidence type="ECO:0000313" key="7">
    <source>
        <dbReference type="EMBL" id="MFB9208153.1"/>
    </source>
</evidence>
<dbReference type="InterPro" id="IPR042098">
    <property type="entry name" value="TauD-like_sf"/>
</dbReference>
<name>A0ABV5IUE4_9ACTN</name>
<keyword evidence="4" id="KW-0408">Iron</keyword>
<dbReference type="InterPro" id="IPR014503">
    <property type="entry name" value="Clavaminate_syn-like"/>
</dbReference>
<comment type="similarity">
    <text evidence="1">Belongs to the clavaminate synthase family.</text>
</comment>
<dbReference type="Gene3D" id="3.60.130.10">
    <property type="entry name" value="Clavaminate synthase-like"/>
    <property type="match status" value="1"/>
</dbReference>
<evidence type="ECO:0000313" key="8">
    <source>
        <dbReference type="Proteomes" id="UP001589647"/>
    </source>
</evidence>
<protein>
    <submittedName>
        <fullName evidence="7">Guanitoxin biosynthesis L-enduracididine beta-hydroxylase GntD</fullName>
    </submittedName>
</protein>
<dbReference type="EMBL" id="JBHMEI010000067">
    <property type="protein sequence ID" value="MFB9208153.1"/>
    <property type="molecule type" value="Genomic_DNA"/>
</dbReference>
<dbReference type="InterPro" id="IPR003819">
    <property type="entry name" value="TauD/TfdA-like"/>
</dbReference>
<evidence type="ECO:0000256" key="2">
    <source>
        <dbReference type="ARBA" id="ARBA00022723"/>
    </source>
</evidence>
<evidence type="ECO:0000256" key="1">
    <source>
        <dbReference type="ARBA" id="ARBA00008425"/>
    </source>
</evidence>
<keyword evidence="3" id="KW-0560">Oxidoreductase</keyword>
<dbReference type="PIRSF" id="PIRSF019543">
    <property type="entry name" value="Clavaminate_syn"/>
    <property type="match status" value="1"/>
</dbReference>
<dbReference type="RefSeq" id="WP_189648466.1">
    <property type="nucleotide sequence ID" value="NZ_BMRC01000007.1"/>
</dbReference>
<feature type="domain" description="TauD/TfdA-like" evidence="6">
    <location>
        <begin position="136"/>
        <end position="320"/>
    </location>
</feature>
<keyword evidence="2" id="KW-0479">Metal-binding</keyword>
<organism evidence="7 8">
    <name type="scientific">Nonomuraea spiralis</name>
    <dbReference type="NCBI Taxonomy" id="46182"/>
    <lineage>
        <taxon>Bacteria</taxon>
        <taxon>Bacillati</taxon>
        <taxon>Actinomycetota</taxon>
        <taxon>Actinomycetes</taxon>
        <taxon>Streptosporangiales</taxon>
        <taxon>Streptosporangiaceae</taxon>
        <taxon>Nonomuraea</taxon>
    </lineage>
</organism>
<dbReference type="Pfam" id="PF02668">
    <property type="entry name" value="TauD"/>
    <property type="match status" value="1"/>
</dbReference>
<accession>A0ABV5IUE4</accession>
<dbReference type="InterPro" id="IPR053447">
    <property type="entry name" value="Alpha-KG_dependent_hydroxylase"/>
</dbReference>
<dbReference type="SUPFAM" id="SSF51197">
    <property type="entry name" value="Clavaminate synthase-like"/>
    <property type="match status" value="1"/>
</dbReference>
<evidence type="ECO:0000256" key="5">
    <source>
        <dbReference type="SAM" id="MobiDB-lite"/>
    </source>
</evidence>
<reference evidence="7 8" key="1">
    <citation type="submission" date="2024-09" db="EMBL/GenBank/DDBJ databases">
        <authorList>
            <person name="Sun Q."/>
            <person name="Mori K."/>
        </authorList>
    </citation>
    <scope>NUCLEOTIDE SEQUENCE [LARGE SCALE GENOMIC DNA]</scope>
    <source>
        <strain evidence="7 8">CCM 3426</strain>
    </source>
</reference>
<evidence type="ECO:0000259" key="6">
    <source>
        <dbReference type="Pfam" id="PF02668"/>
    </source>
</evidence>
<keyword evidence="8" id="KW-1185">Reference proteome</keyword>
<feature type="region of interest" description="Disordered" evidence="5">
    <location>
        <begin position="201"/>
        <end position="220"/>
    </location>
</feature>
<gene>
    <name evidence="7" type="primary">gntD</name>
    <name evidence="7" type="ORF">ACFFV7_43720</name>
</gene>
<comment type="caution">
    <text evidence="7">The sequence shown here is derived from an EMBL/GenBank/DDBJ whole genome shotgun (WGS) entry which is preliminary data.</text>
</comment>